<comment type="caution">
    <text evidence="4">The sequence shown here is derived from an EMBL/GenBank/DDBJ whole genome shotgun (WGS) entry which is preliminary data.</text>
</comment>
<protein>
    <submittedName>
        <fullName evidence="4">CdaR family transcriptional regulator</fullName>
    </submittedName>
</protein>
<evidence type="ECO:0000313" key="5">
    <source>
        <dbReference type="Proteomes" id="UP000053750"/>
    </source>
</evidence>
<feature type="domain" description="PucR C-terminal helix-turn-helix" evidence="3">
    <location>
        <begin position="428"/>
        <end position="485"/>
    </location>
</feature>
<evidence type="ECO:0000259" key="3">
    <source>
        <dbReference type="Pfam" id="PF13556"/>
    </source>
</evidence>
<dbReference type="PANTHER" id="PTHR33744:SF1">
    <property type="entry name" value="DNA-BINDING TRANSCRIPTIONAL ACTIVATOR ADER"/>
    <property type="match status" value="1"/>
</dbReference>
<feature type="non-terminal residue" evidence="4">
    <location>
        <position position="1"/>
    </location>
</feature>
<dbReference type="RefSeq" id="WP_036716654.1">
    <property type="nucleotide sequence ID" value="NZ_KK082309.1"/>
</dbReference>
<gene>
    <name evidence="4" type="ORF">BG53_09705</name>
</gene>
<evidence type="ECO:0000259" key="2">
    <source>
        <dbReference type="Pfam" id="PF07905"/>
    </source>
</evidence>
<accession>A0A9W5RZM3</accession>
<dbReference type="EMBL" id="JFHU01000249">
    <property type="protein sequence ID" value="EXX85007.1"/>
    <property type="molecule type" value="Genomic_DNA"/>
</dbReference>
<dbReference type="Pfam" id="PF13556">
    <property type="entry name" value="HTH_30"/>
    <property type="match status" value="1"/>
</dbReference>
<dbReference type="OrthoDB" id="143422at2"/>
<feature type="region of interest" description="Disordered" evidence="1">
    <location>
        <begin position="144"/>
        <end position="174"/>
    </location>
</feature>
<dbReference type="InterPro" id="IPR051448">
    <property type="entry name" value="CdaR-like_regulators"/>
</dbReference>
<dbReference type="InterPro" id="IPR025736">
    <property type="entry name" value="PucR_C-HTH_dom"/>
</dbReference>
<dbReference type="Pfam" id="PF07905">
    <property type="entry name" value="PucR"/>
    <property type="match status" value="1"/>
</dbReference>
<evidence type="ECO:0000256" key="1">
    <source>
        <dbReference type="SAM" id="MobiDB-lite"/>
    </source>
</evidence>
<keyword evidence="5" id="KW-1185">Reference proteome</keyword>
<reference evidence="4 5" key="1">
    <citation type="submission" date="2014-02" db="EMBL/GenBank/DDBJ databases">
        <title>Genome sequence of Paenibacillus darwinianus reveals adaptive mechanisms for survival in Antarctic soils.</title>
        <authorList>
            <person name="Dsouza M."/>
            <person name="Taylor M.W."/>
            <person name="Turner S.J."/>
            <person name="Aislabie J."/>
        </authorList>
    </citation>
    <scope>NUCLEOTIDE SEQUENCE [LARGE SCALE GENOMIC DNA]</scope>
    <source>
        <strain evidence="4 5">CE1</strain>
    </source>
</reference>
<feature type="domain" description="Purine catabolism PurC-like" evidence="2">
    <location>
        <begin position="1"/>
        <end position="93"/>
    </location>
</feature>
<dbReference type="Proteomes" id="UP000053750">
    <property type="component" value="Unassembled WGS sequence"/>
</dbReference>
<name>A0A9W5RZM3_9BACL</name>
<dbReference type="InterPro" id="IPR012914">
    <property type="entry name" value="PucR_dom"/>
</dbReference>
<dbReference type="AlphaFoldDB" id="A0A9W5RZM3"/>
<evidence type="ECO:0000313" key="4">
    <source>
        <dbReference type="EMBL" id="EXX85007.1"/>
    </source>
</evidence>
<proteinExistence type="predicted"/>
<organism evidence="4 5">
    <name type="scientific">Paenibacillus darwinianus</name>
    <dbReference type="NCBI Taxonomy" id="1380763"/>
    <lineage>
        <taxon>Bacteria</taxon>
        <taxon>Bacillati</taxon>
        <taxon>Bacillota</taxon>
        <taxon>Bacilli</taxon>
        <taxon>Bacillales</taxon>
        <taxon>Paenibacillaceae</taxon>
        <taxon>Paenibacillus</taxon>
    </lineage>
</organism>
<sequence length="495" mass="55968">WVHIMEVTKVGELLNGNELILTTGIGWQEEEDVSASFLQQLIDCNAAGLCVELGTHTRTSPERMKQLAVRSDFPLILFHEEVRYVDITRDLHTFFIHRQHQMISDLDALTNQFNRLLLSGKGLLPLLRLLHEKTRRKVAFLPADGEPLMLPPPSKPAHRQSDDERMSSGKNKRTAGRPIIVMGQKFAELIIESGEELGEFDILALDRCATAVAQEMMRTMNVEERRRYKESDWIREWLDGKLKESDIADYVLSVKPGAQPRSVTVCVFELDRKTLLAPDFETVLVGRFISARFIFEQNGFLLVPVLLGQQLVLILLHLKPQIAWIPPLARAVERLRKTDKTGGVALFAGLMGVGPASPELTALNKSFQAACETIAIQKTIGPLNRPFYTELHVYRIISGMEKAGQLAAFTEDYLGPILRYERNKNAHLLKTLKVYLQSSGAKQETANALFIVRQTLYHRLTKIGELLGEDFMAPQKRLMLELALYAYEYSHGPVT</sequence>
<dbReference type="InterPro" id="IPR042070">
    <property type="entry name" value="PucR_C-HTH_sf"/>
</dbReference>
<dbReference type="PANTHER" id="PTHR33744">
    <property type="entry name" value="CARBOHYDRATE DIACID REGULATOR"/>
    <property type="match status" value="1"/>
</dbReference>
<dbReference type="Gene3D" id="1.10.10.2840">
    <property type="entry name" value="PucR C-terminal helix-turn-helix domain"/>
    <property type="match status" value="1"/>
</dbReference>